<dbReference type="STRING" id="185761.SAMN05660282_00011"/>
<feature type="compositionally biased region" description="Low complexity" evidence="7">
    <location>
        <begin position="63"/>
        <end position="94"/>
    </location>
</feature>
<dbReference type="InterPro" id="IPR023214">
    <property type="entry name" value="HAD_sf"/>
</dbReference>
<dbReference type="Gene3D" id="3.40.50.1000">
    <property type="entry name" value="HAD superfamily/HAD-like"/>
    <property type="match status" value="1"/>
</dbReference>
<feature type="transmembrane region" description="Helical" evidence="8">
    <location>
        <begin position="450"/>
        <end position="468"/>
    </location>
</feature>
<dbReference type="Pfam" id="PF00122">
    <property type="entry name" value="E1-E2_ATPase"/>
    <property type="match status" value="1"/>
</dbReference>
<evidence type="ECO:0000256" key="5">
    <source>
        <dbReference type="ARBA" id="ARBA00022989"/>
    </source>
</evidence>
<dbReference type="RefSeq" id="WP_244887543.1">
    <property type="nucleotide sequence ID" value="NZ_FOPJ01000001.1"/>
</dbReference>
<dbReference type="AlphaFoldDB" id="A0A1I2PEN2"/>
<feature type="compositionally biased region" description="Basic and acidic residues" evidence="7">
    <location>
        <begin position="306"/>
        <end position="315"/>
    </location>
</feature>
<evidence type="ECO:0000256" key="2">
    <source>
        <dbReference type="ARBA" id="ARBA00022692"/>
    </source>
</evidence>
<keyword evidence="3" id="KW-0479">Metal-binding</keyword>
<dbReference type="GO" id="GO:0000166">
    <property type="term" value="F:nucleotide binding"/>
    <property type="evidence" value="ECO:0007669"/>
    <property type="project" value="InterPro"/>
</dbReference>
<dbReference type="Pfam" id="PF00702">
    <property type="entry name" value="Hydrolase"/>
    <property type="match status" value="1"/>
</dbReference>
<proteinExistence type="predicted"/>
<keyword evidence="11" id="KW-1185">Reference proteome</keyword>
<dbReference type="SUPFAM" id="SSF81665">
    <property type="entry name" value="Calcium ATPase, transmembrane domain M"/>
    <property type="match status" value="1"/>
</dbReference>
<dbReference type="PANTHER" id="PTHR43520:SF8">
    <property type="entry name" value="P-TYPE CU(+) TRANSPORTER"/>
    <property type="match status" value="1"/>
</dbReference>
<dbReference type="EMBL" id="FOPJ01000001">
    <property type="protein sequence ID" value="SFG14548.1"/>
    <property type="molecule type" value="Genomic_DNA"/>
</dbReference>
<feature type="transmembrane region" description="Helical" evidence="8">
    <location>
        <begin position="368"/>
        <end position="387"/>
    </location>
</feature>
<sequence>MDRPAPGSAKATRGSDKPQRGSEKPARSTEKLLRPSEKASKRNSERAAKIAKSGMAASGKANAKPTGKGASAKGSAGGSSTAPGTAASTASQTLTPPPLPEDHPTPIHMAVEASLADPSVSRPRGLSGELGAGHLHAPVVLPPVPQTETQKQVASAINTAKIAAREAGFSPEVANSDHALIDMDDRPRVSYAFDLVGLENAPQISEIEEALEELPGVRARIVYPTATAWVTAPEGTAPQDIVDIITTFGIDALLTDSSLRRRAMLAGRDDRSTRRAARRRTLNYRGLSWKFRRHLQEERKNLERARDAGWLRQPEDADQDDPSTQADDGDVLFTARALLTPTRLIWCTVLSIPVLLLSYISAWQFPGWQWLCLALTTPVVIWGAWPFHRAMAGGMRRGLTALDAASSVAVIAAWLWSASLMMFTSSGEIGWTYVPHWFAIDRNRIADGEIFFDVACGMTVLLLAGRLITMRSRVSLISELDEWKPDPQSEVTVVQRNRSTGRPENVRIPLQEVNVGDDLFVEPGEMVPVDGQVIGGASTIVPGRVGRHDGPFDVKVNSHVWAGGMNTHQRLKIRVLRTGHRTRMAAVHRWVKDATRQQNRSEMLSTKSAAMLIPAALAVALIDFIIWALFGKNLNTAFCTALAVLACVAPVALALSPALAIRYGIETAARKGVLIRDGATIRQLDMVDTVVFNRVGTLAEPAMTVETVTADRGEEPELVLRVAGALAMESDHPVSRALVRASREARDAGTGGDLIPHWIEVSHSVIHTDGTFSGMIELPFADSDGTIHTRQVEASLWRPRNMARLRGRLAAAAVSGGSPLVVSWGGRDRGVITLHDDVRDDAIDAVSRLEDMGIDTMMLSRDTYPVARRFADRIGISRVLAGIAPGRKALTVRAVHTRGARVAMIGDNSVMECLRVADVGVLMGSTEPLDTMNQHEQHDPNVDVLVLRTDVSGIPALITLARRVCRIIDRNIWFSWAYNGLAVAASVAGVLHPMAATLLMLGSSLFIEMRSNQARKFDLHPVS</sequence>
<keyword evidence="2 8" id="KW-0812">Transmembrane</keyword>
<feature type="transmembrane region" description="Helical" evidence="8">
    <location>
        <begin position="976"/>
        <end position="1001"/>
    </location>
</feature>
<feature type="compositionally biased region" description="Basic and acidic residues" evidence="7">
    <location>
        <begin position="13"/>
        <end position="48"/>
    </location>
</feature>
<feature type="region of interest" description="Disordered" evidence="7">
    <location>
        <begin position="1"/>
        <end position="105"/>
    </location>
</feature>
<evidence type="ECO:0000256" key="7">
    <source>
        <dbReference type="SAM" id="MobiDB-lite"/>
    </source>
</evidence>
<evidence type="ECO:0000256" key="3">
    <source>
        <dbReference type="ARBA" id="ARBA00022723"/>
    </source>
</evidence>
<comment type="subcellular location">
    <subcellularLocation>
        <location evidence="1">Membrane</location>
        <topology evidence="1">Multi-pass membrane protein</topology>
    </subcellularLocation>
</comment>
<keyword evidence="5 8" id="KW-1133">Transmembrane helix</keyword>
<evidence type="ECO:0000256" key="8">
    <source>
        <dbReference type="SAM" id="Phobius"/>
    </source>
</evidence>
<protein>
    <submittedName>
        <fullName evidence="10">ATPase, P-type (Transporting), HAD superfamily, subfamily IC</fullName>
    </submittedName>
</protein>
<dbReference type="Proteomes" id="UP000199065">
    <property type="component" value="Unassembled WGS sequence"/>
</dbReference>
<keyword evidence="4" id="KW-1278">Translocase</keyword>
<dbReference type="InterPro" id="IPR023299">
    <property type="entry name" value="ATPase_P-typ_cyto_dom_N"/>
</dbReference>
<feature type="domain" description="P-type ATPase A" evidence="9">
    <location>
        <begin position="504"/>
        <end position="589"/>
    </location>
</feature>
<dbReference type="InterPro" id="IPR059000">
    <property type="entry name" value="ATPase_P-type_domA"/>
</dbReference>
<evidence type="ECO:0000313" key="11">
    <source>
        <dbReference type="Proteomes" id="UP000199065"/>
    </source>
</evidence>
<dbReference type="GO" id="GO:0016020">
    <property type="term" value="C:membrane"/>
    <property type="evidence" value="ECO:0007669"/>
    <property type="project" value="UniProtKB-SubCell"/>
</dbReference>
<keyword evidence="6 8" id="KW-0472">Membrane</keyword>
<name>A0A1I2PEN2_9CORY</name>
<dbReference type="InterPro" id="IPR036412">
    <property type="entry name" value="HAD-like_sf"/>
</dbReference>
<dbReference type="PANTHER" id="PTHR43520">
    <property type="entry name" value="ATP7, ISOFORM B"/>
    <property type="match status" value="1"/>
</dbReference>
<evidence type="ECO:0000313" key="10">
    <source>
        <dbReference type="EMBL" id="SFG14548.1"/>
    </source>
</evidence>
<dbReference type="Gene3D" id="3.40.1110.10">
    <property type="entry name" value="Calcium-transporting ATPase, cytoplasmic domain N"/>
    <property type="match status" value="1"/>
</dbReference>
<dbReference type="Gene3D" id="2.70.150.10">
    <property type="entry name" value="Calcium-transporting ATPase, cytoplasmic transduction domain A"/>
    <property type="match status" value="1"/>
</dbReference>
<dbReference type="GO" id="GO:0055070">
    <property type="term" value="P:copper ion homeostasis"/>
    <property type="evidence" value="ECO:0007669"/>
    <property type="project" value="TreeGrafter"/>
</dbReference>
<dbReference type="SUPFAM" id="SSF56784">
    <property type="entry name" value="HAD-like"/>
    <property type="match status" value="1"/>
</dbReference>
<dbReference type="InterPro" id="IPR008250">
    <property type="entry name" value="ATPase_P-typ_transduc_dom_A_sf"/>
</dbReference>
<feature type="transmembrane region" description="Helical" evidence="8">
    <location>
        <begin position="642"/>
        <end position="661"/>
    </location>
</feature>
<evidence type="ECO:0000256" key="1">
    <source>
        <dbReference type="ARBA" id="ARBA00004141"/>
    </source>
</evidence>
<dbReference type="SUPFAM" id="SSF81653">
    <property type="entry name" value="Calcium ATPase, transduction domain A"/>
    <property type="match status" value="1"/>
</dbReference>
<evidence type="ECO:0000256" key="6">
    <source>
        <dbReference type="ARBA" id="ARBA00023136"/>
    </source>
</evidence>
<accession>A0A1I2PEN2</accession>
<gene>
    <name evidence="10" type="ORF">SAMN05660282_00011</name>
</gene>
<dbReference type="GO" id="GO:0005507">
    <property type="term" value="F:copper ion binding"/>
    <property type="evidence" value="ECO:0007669"/>
    <property type="project" value="TreeGrafter"/>
</dbReference>
<organism evidence="10 11">
    <name type="scientific">Corynebacterium spheniscorum</name>
    <dbReference type="NCBI Taxonomy" id="185761"/>
    <lineage>
        <taxon>Bacteria</taxon>
        <taxon>Bacillati</taxon>
        <taxon>Actinomycetota</taxon>
        <taxon>Actinomycetes</taxon>
        <taxon>Mycobacteriales</taxon>
        <taxon>Corynebacteriaceae</taxon>
        <taxon>Corynebacterium</taxon>
    </lineage>
</organism>
<reference evidence="10 11" key="1">
    <citation type="submission" date="2016-10" db="EMBL/GenBank/DDBJ databases">
        <authorList>
            <person name="de Groot N.N."/>
        </authorList>
    </citation>
    <scope>NUCLEOTIDE SEQUENCE [LARGE SCALE GENOMIC DNA]</scope>
    <source>
        <strain>J11</strain>
        <strain evidence="11">PG 39</strain>
    </source>
</reference>
<evidence type="ECO:0000259" key="9">
    <source>
        <dbReference type="Pfam" id="PF00122"/>
    </source>
</evidence>
<feature type="region of interest" description="Disordered" evidence="7">
    <location>
        <begin position="306"/>
        <end position="327"/>
    </location>
</feature>
<dbReference type="InterPro" id="IPR023298">
    <property type="entry name" value="ATPase_P-typ_TM_dom_sf"/>
</dbReference>
<dbReference type="GO" id="GO:0043682">
    <property type="term" value="F:P-type divalent copper transporter activity"/>
    <property type="evidence" value="ECO:0007669"/>
    <property type="project" value="TreeGrafter"/>
</dbReference>
<feature type="transmembrane region" description="Helical" evidence="8">
    <location>
        <begin position="609"/>
        <end position="630"/>
    </location>
</feature>
<evidence type="ECO:0000256" key="4">
    <source>
        <dbReference type="ARBA" id="ARBA00022967"/>
    </source>
</evidence>